<proteinExistence type="predicted"/>
<dbReference type="InterPro" id="IPR036390">
    <property type="entry name" value="WH_DNA-bd_sf"/>
</dbReference>
<dbReference type="Pfam" id="PF04337">
    <property type="entry name" value="DUF480"/>
    <property type="match status" value="1"/>
</dbReference>
<dbReference type="SUPFAM" id="SSF46785">
    <property type="entry name" value="Winged helix' DNA-binding domain"/>
    <property type="match status" value="2"/>
</dbReference>
<sequence>MSDETGEDKKTAKPLSAGARRVLGVLVEKAKTTPDNYPLTLASLISGSNQKSNRDPKMDLDDEDALLALDELKAAGAAREVQGSGRAIKYRHAAYEWFDVDGPGSAVMTELLLRGPQTLGELRTRASRMHPFDDLSIMQTTVDGLIEKGLVEPITPAGRGQMFAHKLYPPQERQYLLARIEKHAATDSSPATETKTPKASGTAVDSLLARLETVSERIDALEKRIAELES</sequence>
<protein>
    <recommendedName>
        <fullName evidence="4">DUF480 domain-containing protein</fullName>
    </recommendedName>
</protein>
<dbReference type="InterPro" id="IPR036388">
    <property type="entry name" value="WH-like_DNA-bd_sf"/>
</dbReference>
<comment type="caution">
    <text evidence="2">The sequence shown here is derived from an EMBL/GenBank/DDBJ whole genome shotgun (WGS) entry which is preliminary data.</text>
</comment>
<dbReference type="EMBL" id="SJPW01000003">
    <property type="protein sequence ID" value="TWU56899.1"/>
    <property type="molecule type" value="Genomic_DNA"/>
</dbReference>
<name>A0A5C6FBC9_9BACT</name>
<evidence type="ECO:0008006" key="4">
    <source>
        <dbReference type="Google" id="ProtNLM"/>
    </source>
</evidence>
<dbReference type="RefSeq" id="WP_146458303.1">
    <property type="nucleotide sequence ID" value="NZ_SJPW01000003.1"/>
</dbReference>
<dbReference type="InterPro" id="IPR007432">
    <property type="entry name" value="DUF480"/>
</dbReference>
<reference evidence="2 3" key="1">
    <citation type="submission" date="2019-02" db="EMBL/GenBank/DDBJ databases">
        <title>Deep-cultivation of Planctomycetes and their phenomic and genomic characterization uncovers novel biology.</title>
        <authorList>
            <person name="Wiegand S."/>
            <person name="Jogler M."/>
            <person name="Boedeker C."/>
            <person name="Pinto D."/>
            <person name="Vollmers J."/>
            <person name="Rivas-Marin E."/>
            <person name="Kohn T."/>
            <person name="Peeters S.H."/>
            <person name="Heuer A."/>
            <person name="Rast P."/>
            <person name="Oberbeckmann S."/>
            <person name="Bunk B."/>
            <person name="Jeske O."/>
            <person name="Meyerdierks A."/>
            <person name="Storesund J.E."/>
            <person name="Kallscheuer N."/>
            <person name="Luecker S."/>
            <person name="Lage O.M."/>
            <person name="Pohl T."/>
            <person name="Merkel B.J."/>
            <person name="Hornburger P."/>
            <person name="Mueller R.-W."/>
            <person name="Bruemmer F."/>
            <person name="Labrenz M."/>
            <person name="Spormann A.M."/>
            <person name="Op Den Camp H."/>
            <person name="Overmann J."/>
            <person name="Amann R."/>
            <person name="Jetten M.S.M."/>
            <person name="Mascher T."/>
            <person name="Medema M.H."/>
            <person name="Devos D.P."/>
            <person name="Kaster A.-K."/>
            <person name="Ovreas L."/>
            <person name="Rohde M."/>
            <person name="Galperin M.Y."/>
            <person name="Jogler C."/>
        </authorList>
    </citation>
    <scope>NUCLEOTIDE SEQUENCE [LARGE SCALE GENOMIC DNA]</scope>
    <source>
        <strain evidence="2 3">Poly51</strain>
    </source>
</reference>
<evidence type="ECO:0000313" key="2">
    <source>
        <dbReference type="EMBL" id="TWU56899.1"/>
    </source>
</evidence>
<evidence type="ECO:0000313" key="3">
    <source>
        <dbReference type="Proteomes" id="UP000318288"/>
    </source>
</evidence>
<dbReference type="OrthoDB" id="9784785at2"/>
<dbReference type="PANTHER" id="PTHR38768:SF1">
    <property type="entry name" value="UPF0502 PROTEIN YCEH"/>
    <property type="match status" value="1"/>
</dbReference>
<organism evidence="2 3">
    <name type="scientific">Rubripirellula tenax</name>
    <dbReference type="NCBI Taxonomy" id="2528015"/>
    <lineage>
        <taxon>Bacteria</taxon>
        <taxon>Pseudomonadati</taxon>
        <taxon>Planctomycetota</taxon>
        <taxon>Planctomycetia</taxon>
        <taxon>Pirellulales</taxon>
        <taxon>Pirellulaceae</taxon>
        <taxon>Rubripirellula</taxon>
    </lineage>
</organism>
<dbReference type="PANTHER" id="PTHR38768">
    <property type="entry name" value="UPF0502 PROTEIN YCEH"/>
    <property type="match status" value="1"/>
</dbReference>
<accession>A0A5C6FBC9</accession>
<feature type="region of interest" description="Disordered" evidence="1">
    <location>
        <begin position="184"/>
        <end position="204"/>
    </location>
</feature>
<evidence type="ECO:0000256" key="1">
    <source>
        <dbReference type="SAM" id="MobiDB-lite"/>
    </source>
</evidence>
<dbReference type="Proteomes" id="UP000318288">
    <property type="component" value="Unassembled WGS sequence"/>
</dbReference>
<dbReference type="AlphaFoldDB" id="A0A5C6FBC9"/>
<keyword evidence="3" id="KW-1185">Reference proteome</keyword>
<dbReference type="Gene3D" id="1.10.10.10">
    <property type="entry name" value="Winged helix-like DNA-binding domain superfamily/Winged helix DNA-binding domain"/>
    <property type="match status" value="2"/>
</dbReference>
<gene>
    <name evidence="2" type="ORF">Poly51_28170</name>
</gene>
<feature type="compositionally biased region" description="Polar residues" evidence="1">
    <location>
        <begin position="186"/>
        <end position="199"/>
    </location>
</feature>